<dbReference type="Proteomes" id="UP000015241">
    <property type="component" value="Unassembled WGS sequence"/>
</dbReference>
<sequence>MGDSSRRAMPNTGATSVNPSTTTKVPTSKQLPLEVRNAVQKMRATPDAATNCLQQWQLIPQDLKVSSDALLAGLLHFAAILSTKLSAWAIEVICMFAVYVQDMHHNELAAKIWDRIKPAMVIRGEQHEDLEELQ</sequence>
<dbReference type="EMBL" id="KE504153">
    <property type="protein sequence ID" value="EPS99843.1"/>
    <property type="molecule type" value="Genomic_DNA"/>
</dbReference>
<dbReference type="AlphaFoldDB" id="S8E950"/>
<feature type="compositionally biased region" description="Polar residues" evidence="1">
    <location>
        <begin position="12"/>
        <end position="29"/>
    </location>
</feature>
<proteinExistence type="predicted"/>
<evidence type="ECO:0000256" key="1">
    <source>
        <dbReference type="SAM" id="MobiDB-lite"/>
    </source>
</evidence>
<accession>S8E950</accession>
<organism evidence="2 3">
    <name type="scientific">Fomitopsis schrenkii</name>
    <name type="common">Brown rot fungus</name>
    <dbReference type="NCBI Taxonomy" id="2126942"/>
    <lineage>
        <taxon>Eukaryota</taxon>
        <taxon>Fungi</taxon>
        <taxon>Dikarya</taxon>
        <taxon>Basidiomycota</taxon>
        <taxon>Agaricomycotina</taxon>
        <taxon>Agaricomycetes</taxon>
        <taxon>Polyporales</taxon>
        <taxon>Fomitopsis</taxon>
    </lineage>
</organism>
<reference evidence="2 3" key="1">
    <citation type="journal article" date="2012" name="Science">
        <title>The Paleozoic origin of enzymatic lignin decomposition reconstructed from 31 fungal genomes.</title>
        <authorList>
            <person name="Floudas D."/>
            <person name="Binder M."/>
            <person name="Riley R."/>
            <person name="Barry K."/>
            <person name="Blanchette R.A."/>
            <person name="Henrissat B."/>
            <person name="Martinez A.T."/>
            <person name="Otillar R."/>
            <person name="Spatafora J.W."/>
            <person name="Yadav J.S."/>
            <person name="Aerts A."/>
            <person name="Benoit I."/>
            <person name="Boyd A."/>
            <person name="Carlson A."/>
            <person name="Copeland A."/>
            <person name="Coutinho P.M."/>
            <person name="de Vries R.P."/>
            <person name="Ferreira P."/>
            <person name="Findley K."/>
            <person name="Foster B."/>
            <person name="Gaskell J."/>
            <person name="Glotzer D."/>
            <person name="Gorecki P."/>
            <person name="Heitman J."/>
            <person name="Hesse C."/>
            <person name="Hori C."/>
            <person name="Igarashi K."/>
            <person name="Jurgens J.A."/>
            <person name="Kallen N."/>
            <person name="Kersten P."/>
            <person name="Kohler A."/>
            <person name="Kuees U."/>
            <person name="Kumar T.K.A."/>
            <person name="Kuo A."/>
            <person name="LaButti K."/>
            <person name="Larrondo L.F."/>
            <person name="Lindquist E."/>
            <person name="Ling A."/>
            <person name="Lombard V."/>
            <person name="Lucas S."/>
            <person name="Lundell T."/>
            <person name="Martin R."/>
            <person name="McLaughlin D.J."/>
            <person name="Morgenstern I."/>
            <person name="Morin E."/>
            <person name="Murat C."/>
            <person name="Nagy L.G."/>
            <person name="Nolan M."/>
            <person name="Ohm R.A."/>
            <person name="Patyshakuliyeva A."/>
            <person name="Rokas A."/>
            <person name="Ruiz-Duenas F.J."/>
            <person name="Sabat G."/>
            <person name="Salamov A."/>
            <person name="Samejima M."/>
            <person name="Schmutz J."/>
            <person name="Slot J.C."/>
            <person name="St John F."/>
            <person name="Stenlid J."/>
            <person name="Sun H."/>
            <person name="Sun S."/>
            <person name="Syed K."/>
            <person name="Tsang A."/>
            <person name="Wiebenga A."/>
            <person name="Young D."/>
            <person name="Pisabarro A."/>
            <person name="Eastwood D.C."/>
            <person name="Martin F."/>
            <person name="Cullen D."/>
            <person name="Grigoriev I.V."/>
            <person name="Hibbett D.S."/>
        </authorList>
    </citation>
    <scope>NUCLEOTIDE SEQUENCE</scope>
    <source>
        <strain evidence="3">FP-58527</strain>
    </source>
</reference>
<dbReference type="InParanoid" id="S8E950"/>
<protein>
    <submittedName>
        <fullName evidence="2">Uncharacterized protein</fullName>
    </submittedName>
</protein>
<keyword evidence="3" id="KW-1185">Reference proteome</keyword>
<evidence type="ECO:0000313" key="3">
    <source>
        <dbReference type="Proteomes" id="UP000015241"/>
    </source>
</evidence>
<feature type="region of interest" description="Disordered" evidence="1">
    <location>
        <begin position="1"/>
        <end position="29"/>
    </location>
</feature>
<dbReference type="HOGENOM" id="CLU_2096918_0_0_1"/>
<name>S8E950_FOMSC</name>
<evidence type="ECO:0000313" key="2">
    <source>
        <dbReference type="EMBL" id="EPS99843.1"/>
    </source>
</evidence>
<gene>
    <name evidence="2" type="ORF">FOMPIDRAFT_1016791</name>
</gene>